<dbReference type="EC" id="2.7.13.3" evidence="2"/>
<dbReference type="InterPro" id="IPR005467">
    <property type="entry name" value="His_kinase_dom"/>
</dbReference>
<feature type="transmembrane region" description="Helical" evidence="9">
    <location>
        <begin position="722"/>
        <end position="747"/>
    </location>
</feature>
<dbReference type="Gene3D" id="6.10.340.10">
    <property type="match status" value="1"/>
</dbReference>
<dbReference type="GO" id="GO:0005524">
    <property type="term" value="F:ATP binding"/>
    <property type="evidence" value="ECO:0007669"/>
    <property type="project" value="UniProtKB-KW"/>
</dbReference>
<protein>
    <recommendedName>
        <fullName evidence="2">histidine kinase</fullName>
        <ecNumber evidence="2">2.7.13.3</ecNumber>
    </recommendedName>
</protein>
<gene>
    <name evidence="11" type="ORF">GBK04_04190</name>
</gene>
<feature type="transmembrane region" description="Helical" evidence="9">
    <location>
        <begin position="354"/>
        <end position="379"/>
    </location>
</feature>
<feature type="domain" description="Histidine kinase" evidence="10">
    <location>
        <begin position="1027"/>
        <end position="1238"/>
    </location>
</feature>
<dbReference type="InterPro" id="IPR003594">
    <property type="entry name" value="HATPase_dom"/>
</dbReference>
<dbReference type="InterPro" id="IPR036890">
    <property type="entry name" value="HATPase_C_sf"/>
</dbReference>
<dbReference type="InterPro" id="IPR036097">
    <property type="entry name" value="HisK_dim/P_sf"/>
</dbReference>
<evidence type="ECO:0000256" key="2">
    <source>
        <dbReference type="ARBA" id="ARBA00012438"/>
    </source>
</evidence>
<keyword evidence="9" id="KW-1133">Transmembrane helix</keyword>
<dbReference type="CDD" id="cd00082">
    <property type="entry name" value="HisKA"/>
    <property type="match status" value="1"/>
</dbReference>
<keyword evidence="9" id="KW-0812">Transmembrane</keyword>
<dbReference type="PROSITE" id="PS50109">
    <property type="entry name" value="HIS_KIN"/>
    <property type="match status" value="1"/>
</dbReference>
<keyword evidence="12" id="KW-1185">Reference proteome</keyword>
<keyword evidence="5" id="KW-0547">Nucleotide-binding</keyword>
<evidence type="ECO:0000256" key="1">
    <source>
        <dbReference type="ARBA" id="ARBA00000085"/>
    </source>
</evidence>
<keyword evidence="9" id="KW-0472">Membrane</keyword>
<feature type="transmembrane region" description="Helical" evidence="9">
    <location>
        <begin position="191"/>
        <end position="211"/>
    </location>
</feature>
<feature type="transmembrane region" description="Helical" evidence="9">
    <location>
        <begin position="386"/>
        <end position="406"/>
    </location>
</feature>
<dbReference type="RefSeq" id="WP_152757115.1">
    <property type="nucleotide sequence ID" value="NZ_WHLY01000002.1"/>
</dbReference>
<proteinExistence type="predicted"/>
<feature type="transmembrane region" description="Helical" evidence="9">
    <location>
        <begin position="768"/>
        <end position="789"/>
    </location>
</feature>
<dbReference type="PANTHER" id="PTHR43065:SF10">
    <property type="entry name" value="PEROXIDE STRESS-ACTIVATED HISTIDINE KINASE MAK3"/>
    <property type="match status" value="1"/>
</dbReference>
<name>A0A7C9FYG8_9BACT</name>
<dbReference type="CDD" id="cd06225">
    <property type="entry name" value="HAMP"/>
    <property type="match status" value="1"/>
</dbReference>
<dbReference type="SUPFAM" id="SSF55874">
    <property type="entry name" value="ATPase domain of HSP90 chaperone/DNA topoisomerase II/histidine kinase"/>
    <property type="match status" value="1"/>
</dbReference>
<keyword evidence="3" id="KW-0597">Phosphoprotein</keyword>
<evidence type="ECO:0000256" key="9">
    <source>
        <dbReference type="SAM" id="Phobius"/>
    </source>
</evidence>
<dbReference type="GO" id="GO:0000155">
    <property type="term" value="F:phosphorelay sensor kinase activity"/>
    <property type="evidence" value="ECO:0007669"/>
    <property type="project" value="InterPro"/>
</dbReference>
<comment type="catalytic activity">
    <reaction evidence="1">
        <text>ATP + protein L-histidine = ADP + protein N-phospho-L-histidine.</text>
        <dbReference type="EC" id="2.7.13.3"/>
    </reaction>
</comment>
<dbReference type="Pfam" id="PF00512">
    <property type="entry name" value="HisKA"/>
    <property type="match status" value="1"/>
</dbReference>
<evidence type="ECO:0000256" key="3">
    <source>
        <dbReference type="ARBA" id="ARBA00022553"/>
    </source>
</evidence>
<keyword evidence="4" id="KW-0808">Transferase</keyword>
<feature type="transmembrane region" description="Helical" evidence="9">
    <location>
        <begin position="441"/>
        <end position="459"/>
    </location>
</feature>
<sequence>MAFVGAVAFYLTKNETVTSETYAGTIQERLQKEVLRVNEDMDQIMGRLPLPDGKPFSELLLETPYPYYLYRDSTLLVWSDYRYVVNYALFSGASSEIRPIETPQGKFLQLSQRREIGGNLYDLFVLLELQSHFQAEQDETASGFNSRIFDVAPQSLSLTGDEGYLPVNDQTGRPFFYVNPPNGWTGPRGRIPVQSFLLAFLALLFLIAYLGRVVRQLGTRHRYGLGLAVIVLFVVIIRGLMLHFSIPSAFYDSAIFDAQNYEGSPLSPSLGDLLLNGMGMLWILVYANRNYFRTVTYRRLVTSPPVFQYLVSLLILLVSYMAYYLCYRELVAIYGSRLYTLDITLSITFSPLKITALAVFVCLSGLYFMITQLVFIVYIRLTRDPRVGGAILLLSVGLVYAVSWLIGVYFKWIFLTHVAYILTLYLTRLPRTFYGFRYPTTVYYFLTALVCALTGTYVVESQENTKDVLNKKEFGQQLLTGNDPLAEFLLKKDIQLVAQDREVQQFLVNNVPLAREMIQQRIRSQYLDRYLDEYTVEVLTFDRQGNPLDNSAQARSHDYYLNTFGKPAFATPYPGVFMIDMPGLDTSAASTSGVGVPLPDNAVRDTTFAKQYVAFITIQNQAELAGYVVVDLRQRPRVSRDPAPMPDERFVKTPDNQEYSYALFEGDVQKFSSGPYNYERKFPSTVLLDSALYTTGLDLHGYRHVGQVGTHNRRIVVSTKSWGWNGFLANFSFLYLILVVVVALVIFGHALHSGISNLPLTYSTKIQILLNAAFIIPLLIVLFFILGIIDSHYRENQENAHIVNTRNLSVNIIGYMDDYRQGRMSQGYFEQQIKQIARDGDLVVNLYDTTGKILLASKPMLYQGGLVSELINPVAMKQIVEQKENQLLLNESLGDKPYNTAYVGLKSYDQKLLGVLSVPQFDAKSILDRQIIDIVASVLIVFTTMLIVFLLVSYLAANLLIEPLRVLARKISTTNLNQLNDPLPWHSNDEIGSVIKKYNQMLVNLDHNKQALSSNEKQSAWREMARQVAHEIKNPLTPMKLTLQQLQRTIRRDDPEALEKVNRAMESIIKQIDTIGYIAQSFSDIARMPPPKNELFEVTSVVNKAYELYSSDDTVTFRREITPGPLYVIGDRQQFGSSISNLIINARQSVPESRPAQVTVRLYTYNETIIVEVEDNGTGIPQNIRSRVFLPNFTTREGGTGLGLAMAKRIIEYAGGSIWFETEEGIGTTFFLSLPLVESP</sequence>
<dbReference type="Gene3D" id="1.10.287.130">
    <property type="match status" value="1"/>
</dbReference>
<evidence type="ECO:0000256" key="4">
    <source>
        <dbReference type="ARBA" id="ARBA00022679"/>
    </source>
</evidence>
<evidence type="ECO:0000256" key="6">
    <source>
        <dbReference type="ARBA" id="ARBA00022777"/>
    </source>
</evidence>
<dbReference type="Proteomes" id="UP000479293">
    <property type="component" value="Unassembled WGS sequence"/>
</dbReference>
<dbReference type="EMBL" id="WHLY01000002">
    <property type="protein sequence ID" value="MPR32568.1"/>
    <property type="molecule type" value="Genomic_DNA"/>
</dbReference>
<keyword evidence="6" id="KW-0418">Kinase</keyword>
<keyword evidence="7" id="KW-0067">ATP-binding</keyword>
<dbReference type="SMART" id="SM00388">
    <property type="entry name" value="HisKA"/>
    <property type="match status" value="1"/>
</dbReference>
<evidence type="ECO:0000259" key="10">
    <source>
        <dbReference type="PROSITE" id="PS50109"/>
    </source>
</evidence>
<evidence type="ECO:0000313" key="12">
    <source>
        <dbReference type="Proteomes" id="UP000479293"/>
    </source>
</evidence>
<feature type="transmembrane region" description="Helical" evidence="9">
    <location>
        <begin position="934"/>
        <end position="961"/>
    </location>
</feature>
<evidence type="ECO:0000256" key="8">
    <source>
        <dbReference type="ARBA" id="ARBA00023012"/>
    </source>
</evidence>
<dbReference type="SUPFAM" id="SSF47384">
    <property type="entry name" value="Homodimeric domain of signal transducing histidine kinase"/>
    <property type="match status" value="1"/>
</dbReference>
<feature type="transmembrane region" description="Helical" evidence="9">
    <location>
        <begin position="223"/>
        <end position="246"/>
    </location>
</feature>
<dbReference type="Pfam" id="PF02518">
    <property type="entry name" value="HATPase_c"/>
    <property type="match status" value="1"/>
</dbReference>
<feature type="transmembrane region" description="Helical" evidence="9">
    <location>
        <begin position="306"/>
        <end position="325"/>
    </location>
</feature>
<evidence type="ECO:0000313" key="11">
    <source>
        <dbReference type="EMBL" id="MPR32568.1"/>
    </source>
</evidence>
<keyword evidence="8" id="KW-0902">Two-component regulatory system</keyword>
<dbReference type="PRINTS" id="PR00344">
    <property type="entry name" value="BCTRLSENSOR"/>
</dbReference>
<dbReference type="SMART" id="SM00387">
    <property type="entry name" value="HATPase_c"/>
    <property type="match status" value="1"/>
</dbReference>
<reference evidence="11 12" key="1">
    <citation type="submission" date="2019-10" db="EMBL/GenBank/DDBJ databases">
        <title>Draft Genome Sequence of Cytophagaceae sp. SJW1-29.</title>
        <authorList>
            <person name="Choi A."/>
        </authorList>
    </citation>
    <scope>NUCLEOTIDE SEQUENCE [LARGE SCALE GENOMIC DNA]</scope>
    <source>
        <strain evidence="11 12">SJW1-29</strain>
    </source>
</reference>
<evidence type="ECO:0000256" key="5">
    <source>
        <dbReference type="ARBA" id="ARBA00022741"/>
    </source>
</evidence>
<feature type="transmembrane region" description="Helical" evidence="9">
    <location>
        <begin position="266"/>
        <end position="285"/>
    </location>
</feature>
<organism evidence="11 12">
    <name type="scientific">Salmonirosea aquatica</name>
    <dbReference type="NCBI Taxonomy" id="2654236"/>
    <lineage>
        <taxon>Bacteria</taxon>
        <taxon>Pseudomonadati</taxon>
        <taxon>Bacteroidota</taxon>
        <taxon>Cytophagia</taxon>
        <taxon>Cytophagales</taxon>
        <taxon>Spirosomataceae</taxon>
        <taxon>Salmonirosea</taxon>
    </lineage>
</organism>
<comment type="caution">
    <text evidence="11">The sequence shown here is derived from an EMBL/GenBank/DDBJ whole genome shotgun (WGS) entry which is preliminary data.</text>
</comment>
<dbReference type="PANTHER" id="PTHR43065">
    <property type="entry name" value="SENSOR HISTIDINE KINASE"/>
    <property type="match status" value="1"/>
</dbReference>
<dbReference type="AlphaFoldDB" id="A0A7C9FYG8"/>
<dbReference type="InterPro" id="IPR003661">
    <property type="entry name" value="HisK_dim/P_dom"/>
</dbReference>
<accession>A0A7C9FYG8</accession>
<dbReference type="InterPro" id="IPR004358">
    <property type="entry name" value="Sig_transdc_His_kin-like_C"/>
</dbReference>
<evidence type="ECO:0000256" key="7">
    <source>
        <dbReference type="ARBA" id="ARBA00022840"/>
    </source>
</evidence>
<dbReference type="Gene3D" id="3.30.565.10">
    <property type="entry name" value="Histidine kinase-like ATPase, C-terminal domain"/>
    <property type="match status" value="1"/>
</dbReference>